<sequence length="133" mass="14311">MENSLDACSKQYMNENPIRANSCRSPTSQFNSNSVGKSVEYLVEASATEAETLSAALAAAKVRKINGDVEQIQDNDDGVKTVPTRKQNSTLIMSESTMLSNILHGVQLHHRVVVVAVETGSALDCMVGQLSID</sequence>
<evidence type="ECO:0000313" key="1">
    <source>
        <dbReference type="EMBL" id="WJZ87389.1"/>
    </source>
</evidence>
<gene>
    <name evidence="1" type="ORF">VitviT2T_006773</name>
</gene>
<accession>A0ABY9BX24</accession>
<organism evidence="1 2">
    <name type="scientific">Vitis vinifera</name>
    <name type="common">Grape</name>
    <dbReference type="NCBI Taxonomy" id="29760"/>
    <lineage>
        <taxon>Eukaryota</taxon>
        <taxon>Viridiplantae</taxon>
        <taxon>Streptophyta</taxon>
        <taxon>Embryophyta</taxon>
        <taxon>Tracheophyta</taxon>
        <taxon>Spermatophyta</taxon>
        <taxon>Magnoliopsida</taxon>
        <taxon>eudicotyledons</taxon>
        <taxon>Gunneridae</taxon>
        <taxon>Pentapetalae</taxon>
        <taxon>rosids</taxon>
        <taxon>Vitales</taxon>
        <taxon>Vitaceae</taxon>
        <taxon>Viteae</taxon>
        <taxon>Vitis</taxon>
    </lineage>
</organism>
<protein>
    <submittedName>
        <fullName evidence="1">Uncharacterized protein</fullName>
    </submittedName>
</protein>
<proteinExistence type="predicted"/>
<dbReference type="EMBL" id="CP126652">
    <property type="protein sequence ID" value="WJZ87389.1"/>
    <property type="molecule type" value="Genomic_DNA"/>
</dbReference>
<keyword evidence="2" id="KW-1185">Reference proteome</keyword>
<name>A0ABY9BX24_VITVI</name>
<evidence type="ECO:0000313" key="2">
    <source>
        <dbReference type="Proteomes" id="UP001227230"/>
    </source>
</evidence>
<dbReference type="PANTHER" id="PTHR46422">
    <property type="entry name" value="SERINE/THREONINE-PROTEIN PHOSPHATASE BSL3"/>
    <property type="match status" value="1"/>
</dbReference>
<dbReference type="PANTHER" id="PTHR46422:SF4">
    <property type="entry name" value="SERINE_THREONINE-PROTEIN PHOSPHATASE BSL3"/>
    <property type="match status" value="1"/>
</dbReference>
<reference evidence="1 2" key="1">
    <citation type="journal article" date="2023" name="Hortic Res">
        <title>The complete reference genome for grapevine (Vitis vinifera L.) genetics and breeding.</title>
        <authorList>
            <person name="Shi X."/>
            <person name="Cao S."/>
            <person name="Wang X."/>
            <person name="Huang S."/>
            <person name="Wang Y."/>
            <person name="Liu Z."/>
            <person name="Liu W."/>
            <person name="Leng X."/>
            <person name="Peng Y."/>
            <person name="Wang N."/>
            <person name="Wang Y."/>
            <person name="Ma Z."/>
            <person name="Xu X."/>
            <person name="Zhang F."/>
            <person name="Xue H."/>
            <person name="Zhong H."/>
            <person name="Wang Y."/>
            <person name="Zhang K."/>
            <person name="Velt A."/>
            <person name="Avia K."/>
            <person name="Holtgrawe D."/>
            <person name="Grimplet J."/>
            <person name="Matus J.T."/>
            <person name="Ware D."/>
            <person name="Wu X."/>
            <person name="Wang H."/>
            <person name="Liu C."/>
            <person name="Fang Y."/>
            <person name="Rustenholz C."/>
            <person name="Cheng Z."/>
            <person name="Xiao H."/>
            <person name="Zhou Y."/>
        </authorList>
    </citation>
    <scope>NUCLEOTIDE SEQUENCE [LARGE SCALE GENOMIC DNA]</scope>
    <source>
        <strain evidence="2">cv. Pinot noir / PN40024</strain>
        <tissue evidence="1">Leaf</tissue>
    </source>
</reference>
<dbReference type="Proteomes" id="UP001227230">
    <property type="component" value="Chromosome 5"/>
</dbReference>